<dbReference type="Gene3D" id="4.10.1110.10">
    <property type="entry name" value="AN1-like Zinc finger"/>
    <property type="match status" value="1"/>
</dbReference>
<dbReference type="SUPFAM" id="SSF118310">
    <property type="entry name" value="AN1-like Zinc finger"/>
    <property type="match status" value="1"/>
</dbReference>
<keyword evidence="1" id="KW-0479">Metal-binding</keyword>
<dbReference type="InterPro" id="IPR035896">
    <property type="entry name" value="AN1-like_Znf"/>
</dbReference>
<feature type="non-terminal residue" evidence="7">
    <location>
        <position position="119"/>
    </location>
</feature>
<dbReference type="PANTHER" id="PTHR10634">
    <property type="entry name" value="AN1-TYPE ZINC FINGER PROTEIN"/>
    <property type="match status" value="1"/>
</dbReference>
<feature type="non-terminal residue" evidence="7">
    <location>
        <position position="1"/>
    </location>
</feature>
<dbReference type="PROSITE" id="PS51039">
    <property type="entry name" value="ZF_AN1"/>
    <property type="match status" value="1"/>
</dbReference>
<name>A0A0B6Y4P2_9EUPU</name>
<accession>A0A0B6Y4P2</accession>
<gene>
    <name evidence="7" type="primary">ORF10785</name>
</gene>
<feature type="domain" description="AN1-type" evidence="6">
    <location>
        <begin position="71"/>
        <end position="117"/>
    </location>
</feature>
<dbReference type="GO" id="GO:0008270">
    <property type="term" value="F:zinc ion binding"/>
    <property type="evidence" value="ECO:0007669"/>
    <property type="project" value="UniProtKB-KW"/>
</dbReference>
<organism evidence="7">
    <name type="scientific">Arion vulgaris</name>
    <dbReference type="NCBI Taxonomy" id="1028688"/>
    <lineage>
        <taxon>Eukaryota</taxon>
        <taxon>Metazoa</taxon>
        <taxon>Spiralia</taxon>
        <taxon>Lophotrochozoa</taxon>
        <taxon>Mollusca</taxon>
        <taxon>Gastropoda</taxon>
        <taxon>Heterobranchia</taxon>
        <taxon>Euthyneura</taxon>
        <taxon>Panpulmonata</taxon>
        <taxon>Eupulmonata</taxon>
        <taxon>Stylommatophora</taxon>
        <taxon>Helicina</taxon>
        <taxon>Arionoidea</taxon>
        <taxon>Arionidae</taxon>
        <taxon>Arion</taxon>
    </lineage>
</organism>
<dbReference type="PANTHER" id="PTHR10634:SF149">
    <property type="entry name" value="AN1-TYPE DOMAIN-CONTAINING PROTEIN-RELATED"/>
    <property type="match status" value="1"/>
</dbReference>
<evidence type="ECO:0000256" key="2">
    <source>
        <dbReference type="ARBA" id="ARBA00022771"/>
    </source>
</evidence>
<dbReference type="EMBL" id="HACG01003580">
    <property type="protein sequence ID" value="CEK50445.1"/>
    <property type="molecule type" value="Transcribed_RNA"/>
</dbReference>
<evidence type="ECO:0000256" key="4">
    <source>
        <dbReference type="PROSITE-ProRule" id="PRU00449"/>
    </source>
</evidence>
<evidence type="ECO:0000256" key="5">
    <source>
        <dbReference type="SAM" id="MobiDB-lite"/>
    </source>
</evidence>
<dbReference type="InterPro" id="IPR050652">
    <property type="entry name" value="AN1_A20_ZnFinger"/>
</dbReference>
<keyword evidence="2 4" id="KW-0863">Zinc-finger</keyword>
<dbReference type="InterPro" id="IPR000058">
    <property type="entry name" value="Znf_AN1"/>
</dbReference>
<protein>
    <recommendedName>
        <fullName evidence="6">AN1-type domain-containing protein</fullName>
    </recommendedName>
</protein>
<proteinExistence type="predicted"/>
<dbReference type="AlphaFoldDB" id="A0A0B6Y4P2"/>
<dbReference type="SMART" id="SM00154">
    <property type="entry name" value="ZnF_AN1"/>
    <property type="match status" value="1"/>
</dbReference>
<dbReference type="Pfam" id="PF01428">
    <property type="entry name" value="zf-AN1"/>
    <property type="match status" value="1"/>
</dbReference>
<evidence type="ECO:0000256" key="3">
    <source>
        <dbReference type="ARBA" id="ARBA00022833"/>
    </source>
</evidence>
<reference evidence="7" key="1">
    <citation type="submission" date="2014-12" db="EMBL/GenBank/DDBJ databases">
        <title>Insight into the proteome of Arion vulgaris.</title>
        <authorList>
            <person name="Aradska J."/>
            <person name="Bulat T."/>
            <person name="Smidak R."/>
            <person name="Sarate P."/>
            <person name="Gangsoo J."/>
            <person name="Sialana F."/>
            <person name="Bilban M."/>
            <person name="Lubec G."/>
        </authorList>
    </citation>
    <scope>NUCLEOTIDE SEQUENCE</scope>
    <source>
        <tissue evidence="7">Skin</tissue>
    </source>
</reference>
<evidence type="ECO:0000256" key="1">
    <source>
        <dbReference type="ARBA" id="ARBA00022723"/>
    </source>
</evidence>
<evidence type="ECO:0000313" key="7">
    <source>
        <dbReference type="EMBL" id="CEK50445.1"/>
    </source>
</evidence>
<keyword evidence="3" id="KW-0862">Zinc</keyword>
<evidence type="ECO:0000259" key="6">
    <source>
        <dbReference type="PROSITE" id="PS51039"/>
    </source>
</evidence>
<sequence length="119" mass="13292">ANVKKVVTTCQQIKSSEITQKVLDNLTTADVICPKLESVDLASSPSTSKRIEEPLTQDKDDVPNEPLTPVKKSKNRCHECNKKVGLTGFECRCGGLYCGNHRYDKAHNCAHDYKTIERE</sequence>
<feature type="region of interest" description="Disordered" evidence="5">
    <location>
        <begin position="41"/>
        <end position="68"/>
    </location>
</feature>
<feature type="compositionally biased region" description="Basic and acidic residues" evidence="5">
    <location>
        <begin position="49"/>
        <end position="62"/>
    </location>
</feature>